<evidence type="ECO:0000313" key="2">
    <source>
        <dbReference type="Proteomes" id="UP001515641"/>
    </source>
</evidence>
<dbReference type="EMBL" id="JAAOMA010000004">
    <property type="protein sequence ID" value="NHR04384.1"/>
    <property type="molecule type" value="Genomic_DNA"/>
</dbReference>
<accession>A0ABX0KXZ5</accession>
<protein>
    <submittedName>
        <fullName evidence="1">Uncharacterized protein</fullName>
    </submittedName>
</protein>
<evidence type="ECO:0000313" key="1">
    <source>
        <dbReference type="EMBL" id="NHR04384.1"/>
    </source>
</evidence>
<organism evidence="1 2">
    <name type="scientific">Chromobacterium fluminis</name>
    <dbReference type="NCBI Taxonomy" id="3044269"/>
    <lineage>
        <taxon>Bacteria</taxon>
        <taxon>Pseudomonadati</taxon>
        <taxon>Pseudomonadota</taxon>
        <taxon>Betaproteobacteria</taxon>
        <taxon>Neisseriales</taxon>
        <taxon>Chromobacteriaceae</taxon>
        <taxon>Chromobacterium</taxon>
    </lineage>
</organism>
<sequence length="129" mass="14378">METAVNPVAKFYAPVDSTGYFSLHAIQKAKKNIRILPSDAEYGGVTARRVEAHIFEGDIPDVDDDAWRAWKDHRLGWVIQNVDGSFWWDTLSMSKAETESWLGSAPDKVATKKSQFGFKTVALVFTVAA</sequence>
<name>A0ABX0KXZ5_9NEIS</name>
<gene>
    <name evidence="1" type="ORF">HA052_04160</name>
</gene>
<keyword evidence="2" id="KW-1185">Reference proteome</keyword>
<dbReference type="RefSeq" id="WP_166450903.1">
    <property type="nucleotide sequence ID" value="NZ_JAAOMA010000004.1"/>
</dbReference>
<dbReference type="Proteomes" id="UP001515641">
    <property type="component" value="Unassembled WGS sequence"/>
</dbReference>
<comment type="caution">
    <text evidence="1">The sequence shown here is derived from an EMBL/GenBank/DDBJ whole genome shotgun (WGS) entry which is preliminary data.</text>
</comment>
<reference evidence="1 2" key="1">
    <citation type="submission" date="2020-03" db="EMBL/GenBank/DDBJ databases">
        <title>Draft genome sequence of environmentally isolated cultures.</title>
        <authorList>
            <person name="Wilson H.S."/>
            <person name="De Leon M.E."/>
        </authorList>
    </citation>
    <scope>NUCLEOTIDE SEQUENCE [LARGE SCALE GENOMIC DNA]</scope>
    <source>
        <strain evidence="1 2">HSC-31F16</strain>
    </source>
</reference>
<proteinExistence type="predicted"/>